<proteinExistence type="predicted"/>
<protein>
    <submittedName>
        <fullName evidence="1">Uncharacterized protein</fullName>
    </submittedName>
</protein>
<accession>A0A0F9UH74</accession>
<name>A0A0F9UH74_9ZZZZ</name>
<comment type="caution">
    <text evidence="1">The sequence shown here is derived from an EMBL/GenBank/DDBJ whole genome shotgun (WGS) entry which is preliminary data.</text>
</comment>
<organism evidence="1">
    <name type="scientific">marine sediment metagenome</name>
    <dbReference type="NCBI Taxonomy" id="412755"/>
    <lineage>
        <taxon>unclassified sequences</taxon>
        <taxon>metagenomes</taxon>
        <taxon>ecological metagenomes</taxon>
    </lineage>
</organism>
<reference evidence="1" key="1">
    <citation type="journal article" date="2015" name="Nature">
        <title>Complex archaea that bridge the gap between prokaryotes and eukaryotes.</title>
        <authorList>
            <person name="Spang A."/>
            <person name="Saw J.H."/>
            <person name="Jorgensen S.L."/>
            <person name="Zaremba-Niedzwiedzka K."/>
            <person name="Martijn J."/>
            <person name="Lind A.E."/>
            <person name="van Eijk R."/>
            <person name="Schleper C."/>
            <person name="Guy L."/>
            <person name="Ettema T.J."/>
        </authorList>
    </citation>
    <scope>NUCLEOTIDE SEQUENCE</scope>
</reference>
<dbReference type="AlphaFoldDB" id="A0A0F9UH74"/>
<sequence length="125" mass="13672">MATAYTVPAILRVTRSTQSGLFTMTAAWQVVYTNSAPYAWLFVSADINLTPMIAGDTIDIRVRKINVSGGAEVVHSLMTYSDVQPVNHPAVRIGPLMDVYGVEVAMRQTAGVLADIQCEFFDAFR</sequence>
<dbReference type="EMBL" id="LAZR01000997">
    <property type="protein sequence ID" value="KKN52943.1"/>
    <property type="molecule type" value="Genomic_DNA"/>
</dbReference>
<evidence type="ECO:0000313" key="1">
    <source>
        <dbReference type="EMBL" id="KKN52943.1"/>
    </source>
</evidence>
<gene>
    <name evidence="1" type="ORF">LCGC14_0607440</name>
</gene>